<dbReference type="OrthoDB" id="10311390at2759"/>
<accession>A0A8I2YIN1</accession>
<dbReference type="AlphaFoldDB" id="A0A8I2YIN1"/>
<keyword evidence="2" id="KW-1185">Reference proteome</keyword>
<comment type="caution">
    <text evidence="1">The sequence shown here is derived from an EMBL/GenBank/DDBJ whole genome shotgun (WGS) entry which is preliminary data.</text>
</comment>
<gene>
    <name evidence="1" type="ORF">JVT61DRAFT_7141</name>
</gene>
<sequence length="196" mass="22932">MKDFCDALHRTRADSSKLAIRSVEYCKRLDHDDGCWHEYLIFQIVPFDPSSKEQRYIEVKRVTMYGPCSSCVLDKVAVLGEERPLIDQAFEESLGTIIWFETIGTTIPSLLDVLDNIQLLSLTYPHCTFATHQCHWFARAVFKLLWKTYYAYRPIDHYHFLRLLGSTSVPSNILKFAEYKRQCTDIWKKRGSDPLQ</sequence>
<dbReference type="EMBL" id="JAGFBS010000025">
    <property type="protein sequence ID" value="KAG6372746.1"/>
    <property type="molecule type" value="Genomic_DNA"/>
</dbReference>
<reference evidence="1" key="1">
    <citation type="submission" date="2021-03" db="EMBL/GenBank/DDBJ databases">
        <title>Evolutionary innovations through gain and loss of genes in the ectomycorrhizal Boletales.</title>
        <authorList>
            <person name="Wu G."/>
            <person name="Miyauchi S."/>
            <person name="Morin E."/>
            <person name="Yang Z.-L."/>
            <person name="Xu J."/>
            <person name="Martin F.M."/>
        </authorList>
    </citation>
    <scope>NUCLEOTIDE SEQUENCE</scope>
    <source>
        <strain evidence="1">BR01</strain>
    </source>
</reference>
<dbReference type="Proteomes" id="UP000683000">
    <property type="component" value="Unassembled WGS sequence"/>
</dbReference>
<proteinExistence type="predicted"/>
<protein>
    <submittedName>
        <fullName evidence="1">Uncharacterized protein</fullName>
    </submittedName>
</protein>
<evidence type="ECO:0000313" key="2">
    <source>
        <dbReference type="Proteomes" id="UP000683000"/>
    </source>
</evidence>
<evidence type="ECO:0000313" key="1">
    <source>
        <dbReference type="EMBL" id="KAG6372746.1"/>
    </source>
</evidence>
<name>A0A8I2YIN1_9AGAM</name>
<organism evidence="1 2">
    <name type="scientific">Boletus reticuloceps</name>
    <dbReference type="NCBI Taxonomy" id="495285"/>
    <lineage>
        <taxon>Eukaryota</taxon>
        <taxon>Fungi</taxon>
        <taxon>Dikarya</taxon>
        <taxon>Basidiomycota</taxon>
        <taxon>Agaricomycotina</taxon>
        <taxon>Agaricomycetes</taxon>
        <taxon>Agaricomycetidae</taxon>
        <taxon>Boletales</taxon>
        <taxon>Boletineae</taxon>
        <taxon>Boletaceae</taxon>
        <taxon>Boletoideae</taxon>
        <taxon>Boletus</taxon>
    </lineage>
</organism>